<name>A0A1F5Z6Q1_9BACT</name>
<evidence type="ECO:0000313" key="7">
    <source>
        <dbReference type="EMBL" id="OGG07984.1"/>
    </source>
</evidence>
<sequence>MAKLVDIFYAWCIKKRELIIRAFYFLYALLFFILVYGGKSVYYLDAKYSFFYSLALILGKIAVINFSVVLIPGIFKRFRLRHKTVSLLMIFRRYIGISMFLFALIHASFIRLIPVISRMEFVFLRPAFELAGLSALFLLFLLFTTSNDLSQRILKIWWYRLHKLIYLIMWLILFHLGLQRISIWTLISAITVFVMIASFIYQYLSRIRR</sequence>
<feature type="transmembrane region" description="Helical" evidence="5">
    <location>
        <begin position="183"/>
        <end position="204"/>
    </location>
</feature>
<dbReference type="InterPro" id="IPR013130">
    <property type="entry name" value="Fe3_Rdtase_TM_dom"/>
</dbReference>
<feature type="transmembrane region" description="Helical" evidence="5">
    <location>
        <begin position="50"/>
        <end position="75"/>
    </location>
</feature>
<evidence type="ECO:0000256" key="5">
    <source>
        <dbReference type="SAM" id="Phobius"/>
    </source>
</evidence>
<evidence type="ECO:0000256" key="4">
    <source>
        <dbReference type="ARBA" id="ARBA00023136"/>
    </source>
</evidence>
<keyword evidence="3 5" id="KW-1133">Transmembrane helix</keyword>
<evidence type="ECO:0000256" key="1">
    <source>
        <dbReference type="ARBA" id="ARBA00004141"/>
    </source>
</evidence>
<feature type="transmembrane region" description="Helical" evidence="5">
    <location>
        <begin position="122"/>
        <end position="145"/>
    </location>
</feature>
<feature type="transmembrane region" description="Helical" evidence="5">
    <location>
        <begin position="157"/>
        <end position="177"/>
    </location>
</feature>
<dbReference type="AlphaFoldDB" id="A0A1F5Z6Q1"/>
<evidence type="ECO:0000259" key="6">
    <source>
        <dbReference type="Pfam" id="PF01794"/>
    </source>
</evidence>
<feature type="transmembrane region" description="Helical" evidence="5">
    <location>
        <begin position="95"/>
        <end position="116"/>
    </location>
</feature>
<keyword evidence="2 5" id="KW-0812">Transmembrane</keyword>
<protein>
    <recommendedName>
        <fullName evidence="6">Ferric oxidoreductase domain-containing protein</fullName>
    </recommendedName>
</protein>
<feature type="domain" description="Ferric oxidoreductase" evidence="6">
    <location>
        <begin position="58"/>
        <end position="172"/>
    </location>
</feature>
<evidence type="ECO:0000313" key="8">
    <source>
        <dbReference type="Proteomes" id="UP000177354"/>
    </source>
</evidence>
<dbReference type="Proteomes" id="UP000177354">
    <property type="component" value="Unassembled WGS sequence"/>
</dbReference>
<gene>
    <name evidence="7" type="ORF">A2777_01155</name>
</gene>
<organism evidence="7 8">
    <name type="scientific">Candidatus Gottesmanbacteria bacterium RIFCSPHIGHO2_01_FULL_40_15</name>
    <dbReference type="NCBI Taxonomy" id="1798376"/>
    <lineage>
        <taxon>Bacteria</taxon>
        <taxon>Candidatus Gottesmaniibacteriota</taxon>
    </lineage>
</organism>
<accession>A0A1F5Z6Q1</accession>
<evidence type="ECO:0000256" key="3">
    <source>
        <dbReference type="ARBA" id="ARBA00022989"/>
    </source>
</evidence>
<reference evidence="7 8" key="1">
    <citation type="journal article" date="2016" name="Nat. Commun.">
        <title>Thousands of microbial genomes shed light on interconnected biogeochemical processes in an aquifer system.</title>
        <authorList>
            <person name="Anantharaman K."/>
            <person name="Brown C.T."/>
            <person name="Hug L.A."/>
            <person name="Sharon I."/>
            <person name="Castelle C.J."/>
            <person name="Probst A.J."/>
            <person name="Thomas B.C."/>
            <person name="Singh A."/>
            <person name="Wilkins M.J."/>
            <person name="Karaoz U."/>
            <person name="Brodie E.L."/>
            <person name="Williams K.H."/>
            <person name="Hubbard S.S."/>
            <person name="Banfield J.F."/>
        </authorList>
    </citation>
    <scope>NUCLEOTIDE SEQUENCE [LARGE SCALE GENOMIC DNA]</scope>
</reference>
<dbReference type="GO" id="GO:0016020">
    <property type="term" value="C:membrane"/>
    <property type="evidence" value="ECO:0007669"/>
    <property type="project" value="UniProtKB-SubCell"/>
</dbReference>
<keyword evidence="4 5" id="KW-0472">Membrane</keyword>
<dbReference type="EMBL" id="MFJF01000005">
    <property type="protein sequence ID" value="OGG07984.1"/>
    <property type="molecule type" value="Genomic_DNA"/>
</dbReference>
<proteinExistence type="predicted"/>
<feature type="transmembrane region" description="Helical" evidence="5">
    <location>
        <begin position="18"/>
        <end position="38"/>
    </location>
</feature>
<comment type="subcellular location">
    <subcellularLocation>
        <location evidence="1">Membrane</location>
        <topology evidence="1">Multi-pass membrane protein</topology>
    </subcellularLocation>
</comment>
<evidence type="ECO:0000256" key="2">
    <source>
        <dbReference type="ARBA" id="ARBA00022692"/>
    </source>
</evidence>
<comment type="caution">
    <text evidence="7">The sequence shown here is derived from an EMBL/GenBank/DDBJ whole genome shotgun (WGS) entry which is preliminary data.</text>
</comment>
<dbReference type="Pfam" id="PF01794">
    <property type="entry name" value="Ferric_reduct"/>
    <property type="match status" value="1"/>
</dbReference>